<keyword evidence="9" id="KW-1185">Reference proteome</keyword>
<evidence type="ECO:0000256" key="1">
    <source>
        <dbReference type="ARBA" id="ARBA00004141"/>
    </source>
</evidence>
<dbReference type="GO" id="GO:0016020">
    <property type="term" value="C:membrane"/>
    <property type="evidence" value="ECO:0007669"/>
    <property type="project" value="UniProtKB-SubCell"/>
</dbReference>
<dbReference type="EMBL" id="FNQV01000015">
    <property type="protein sequence ID" value="SEA68852.1"/>
    <property type="molecule type" value="Genomic_DNA"/>
</dbReference>
<feature type="transmembrane region" description="Helical" evidence="7">
    <location>
        <begin position="31"/>
        <end position="49"/>
    </location>
</feature>
<dbReference type="PANTHER" id="PTHR16119:SF17">
    <property type="entry name" value="TRANSMEMBRANE PROTEIN 144"/>
    <property type="match status" value="1"/>
</dbReference>
<dbReference type="AlphaFoldDB" id="A0A1H4D973"/>
<dbReference type="Pfam" id="PF06800">
    <property type="entry name" value="Sugar_transport"/>
    <property type="match status" value="2"/>
</dbReference>
<evidence type="ECO:0000313" key="9">
    <source>
        <dbReference type="Proteomes" id="UP000199288"/>
    </source>
</evidence>
<dbReference type="GO" id="GO:0015144">
    <property type="term" value="F:carbohydrate transmembrane transporter activity"/>
    <property type="evidence" value="ECO:0007669"/>
    <property type="project" value="InterPro"/>
</dbReference>
<feature type="transmembrane region" description="Helical" evidence="7">
    <location>
        <begin position="309"/>
        <end position="329"/>
    </location>
</feature>
<keyword evidence="4 7" id="KW-0812">Transmembrane</keyword>
<evidence type="ECO:0000313" key="8">
    <source>
        <dbReference type="EMBL" id="SEA68852.1"/>
    </source>
</evidence>
<reference evidence="9" key="1">
    <citation type="submission" date="2016-10" db="EMBL/GenBank/DDBJ databases">
        <authorList>
            <person name="Varghese N."/>
            <person name="Submissions S."/>
        </authorList>
    </citation>
    <scope>NUCLEOTIDE SEQUENCE [LARGE SCALE GENOMIC DNA]</scope>
    <source>
        <strain evidence="9">KPR-1</strain>
    </source>
</reference>
<feature type="transmembrane region" description="Helical" evidence="7">
    <location>
        <begin position="186"/>
        <end position="205"/>
    </location>
</feature>
<dbReference type="Proteomes" id="UP000199288">
    <property type="component" value="Unassembled WGS sequence"/>
</dbReference>
<gene>
    <name evidence="8" type="ORF">SAMN02910418_02178</name>
</gene>
<evidence type="ECO:0000256" key="5">
    <source>
        <dbReference type="ARBA" id="ARBA00022989"/>
    </source>
</evidence>
<evidence type="ECO:0000256" key="4">
    <source>
        <dbReference type="ARBA" id="ARBA00022692"/>
    </source>
</evidence>
<keyword evidence="3" id="KW-0762">Sugar transport</keyword>
<feature type="transmembrane region" description="Helical" evidence="7">
    <location>
        <begin position="274"/>
        <end position="297"/>
    </location>
</feature>
<feature type="transmembrane region" description="Helical" evidence="7">
    <location>
        <begin position="156"/>
        <end position="174"/>
    </location>
</feature>
<protein>
    <submittedName>
        <fullName evidence="8">Glucose uptake protein</fullName>
    </submittedName>
</protein>
<keyword evidence="3" id="KW-0813">Transport</keyword>
<dbReference type="RefSeq" id="WP_092565802.1">
    <property type="nucleotide sequence ID" value="NZ_FNQV01000015.1"/>
</dbReference>
<feature type="transmembrane region" description="Helical" evidence="7">
    <location>
        <begin position="55"/>
        <end position="76"/>
    </location>
</feature>
<feature type="transmembrane region" description="Helical" evidence="7">
    <location>
        <begin position="88"/>
        <end position="108"/>
    </location>
</feature>
<comment type="subcellular location">
    <subcellularLocation>
        <location evidence="1">Membrane</location>
        <topology evidence="1">Multi-pass membrane protein</topology>
    </subcellularLocation>
</comment>
<sequence length="331" mass="34784">MTFVLALLPSLIWGITNLLTPWVGGNLRQQLMGMSTGALALSAIVFAVLRPEISLPDAALAYASGLLISAGLYYILWAFKAIGVSRALPLTTGIQLVGLALFGVIGYGEWATTLAKVFGGLALIVITAGTAAISWEDRRSERVGDAADYPVIPLRYGLPAVLLASACFITYPAMLRVGEVSGFGTIAPQALGMFTGCALFTAARVGDAPVRMLLPGSRFAHAVALGGDHLHPLGARPRPWRTDLASRKFAAFVVLGALWLSAVAQLVWNNENIGVATAFPLSQLGVVISTLGALYWLKEPKTGRERRAIFAGAIALGIGAVLIGVAKSFDL</sequence>
<evidence type="ECO:0000256" key="6">
    <source>
        <dbReference type="ARBA" id="ARBA00023136"/>
    </source>
</evidence>
<evidence type="ECO:0000256" key="7">
    <source>
        <dbReference type="SAM" id="Phobius"/>
    </source>
</evidence>
<keyword evidence="5 7" id="KW-1133">Transmembrane helix</keyword>
<feature type="transmembrane region" description="Helical" evidence="7">
    <location>
        <begin position="249"/>
        <end position="268"/>
    </location>
</feature>
<feature type="transmembrane region" description="Helical" evidence="7">
    <location>
        <begin position="114"/>
        <end position="135"/>
    </location>
</feature>
<dbReference type="OrthoDB" id="3194911at2"/>
<feature type="transmembrane region" description="Helical" evidence="7">
    <location>
        <begin position="6"/>
        <end position="24"/>
    </location>
</feature>
<keyword evidence="6 7" id="KW-0472">Membrane</keyword>
<name>A0A1H4D973_9ACTO</name>
<organism evidence="8 9">
    <name type="scientific">Bowdeniella nasicola</name>
    <dbReference type="NCBI Taxonomy" id="208480"/>
    <lineage>
        <taxon>Bacteria</taxon>
        <taxon>Bacillati</taxon>
        <taxon>Actinomycetota</taxon>
        <taxon>Actinomycetes</taxon>
        <taxon>Actinomycetales</taxon>
        <taxon>Actinomycetaceae</taxon>
        <taxon>Bowdeniella</taxon>
    </lineage>
</organism>
<dbReference type="CDD" id="cd23110">
    <property type="entry name" value="GRP"/>
    <property type="match status" value="1"/>
</dbReference>
<dbReference type="PANTHER" id="PTHR16119">
    <property type="entry name" value="TRANSMEMBRANE PROTEIN 144"/>
    <property type="match status" value="1"/>
</dbReference>
<proteinExistence type="inferred from homology"/>
<dbReference type="InterPro" id="IPR010651">
    <property type="entry name" value="Sugar_transport"/>
</dbReference>
<evidence type="ECO:0000256" key="3">
    <source>
        <dbReference type="ARBA" id="ARBA00022597"/>
    </source>
</evidence>
<accession>A0A1H4D973</accession>
<comment type="similarity">
    <text evidence="2">Belongs to the GRP transporter (TC 2.A.7.5) family.</text>
</comment>
<evidence type="ECO:0000256" key="2">
    <source>
        <dbReference type="ARBA" id="ARBA00006117"/>
    </source>
</evidence>